<keyword evidence="2" id="KW-0175">Coiled coil</keyword>
<dbReference type="eggNOG" id="COG5302">
    <property type="taxonomic scope" value="Bacteria"/>
</dbReference>
<evidence type="ECO:0000256" key="1">
    <source>
        <dbReference type="ARBA" id="ARBA00022649"/>
    </source>
</evidence>
<evidence type="ECO:0000313" key="3">
    <source>
        <dbReference type="EMBL" id="EML1474520.1"/>
    </source>
</evidence>
<name>A0A089PGM2_PLUGE</name>
<dbReference type="Proteomes" id="UP000036196">
    <property type="component" value="Unassembled WGS sequence"/>
</dbReference>
<dbReference type="STRING" id="61647.LG71_05355"/>
<dbReference type="AlphaFoldDB" id="A0A089PGM2"/>
<feature type="coiled-coil region" evidence="2">
    <location>
        <begin position="35"/>
        <end position="67"/>
    </location>
</feature>
<keyword evidence="1" id="KW-1277">Toxin-antitoxin system</keyword>
<reference evidence="3" key="2">
    <citation type="submission" date="2024-02" db="EMBL/GenBank/DDBJ databases">
        <authorList>
            <consortium name="Clinical and Environmental Microbiology Branch: Whole genome sequencing antimicrobial resistance pathogens in the healthcare setting"/>
        </authorList>
    </citation>
    <scope>NUCLEOTIDE SEQUENCE</scope>
    <source>
        <strain evidence="3">2021DK-00143</strain>
    </source>
</reference>
<keyword evidence="5" id="KW-1185">Reference proteome</keyword>
<protein>
    <submittedName>
        <fullName evidence="3 4">Antitoxin</fullName>
    </submittedName>
</protein>
<accession>A0A089PGM2</accession>
<organism evidence="4 5">
    <name type="scientific">Pluralibacter gergoviae</name>
    <name type="common">Enterobacter gergoviae</name>
    <dbReference type="NCBI Taxonomy" id="61647"/>
    <lineage>
        <taxon>Bacteria</taxon>
        <taxon>Pseudomonadati</taxon>
        <taxon>Pseudomonadota</taxon>
        <taxon>Gammaproteobacteria</taxon>
        <taxon>Enterobacterales</taxon>
        <taxon>Enterobacteriaceae</taxon>
        <taxon>Pluralibacter</taxon>
    </lineage>
</organism>
<dbReference type="Pfam" id="PF07362">
    <property type="entry name" value="CcdA"/>
    <property type="match status" value="1"/>
</dbReference>
<dbReference type="RefSeq" id="WP_043081635.1">
    <property type="nucleotide sequence ID" value="NZ_CACVCI010000001.1"/>
</dbReference>
<evidence type="ECO:0000313" key="5">
    <source>
        <dbReference type="Proteomes" id="UP000036196"/>
    </source>
</evidence>
<proteinExistence type="predicted"/>
<comment type="caution">
    <text evidence="4">The sequence shown here is derived from an EMBL/GenBank/DDBJ whole genome shotgun (WGS) entry which is preliminary data.</text>
</comment>
<gene>
    <name evidence="4" type="ORF">ABW06_24125</name>
    <name evidence="3" type="ORF">QEG54_005360</name>
</gene>
<evidence type="ECO:0000313" key="4">
    <source>
        <dbReference type="EMBL" id="KMK09692.1"/>
    </source>
</evidence>
<dbReference type="EMBL" id="LDZF01000041">
    <property type="protein sequence ID" value="KMK09692.1"/>
    <property type="molecule type" value="Genomic_DNA"/>
</dbReference>
<evidence type="ECO:0000256" key="2">
    <source>
        <dbReference type="SAM" id="Coils"/>
    </source>
</evidence>
<dbReference type="EMBL" id="ABLOKC030000056">
    <property type="protein sequence ID" value="EML1474520.1"/>
    <property type="molecule type" value="Genomic_DNA"/>
</dbReference>
<dbReference type="InterPro" id="IPR009956">
    <property type="entry name" value="Post-segregation_anti-tox_CcdA"/>
</dbReference>
<dbReference type="PATRIC" id="fig|61647.15.peg.4027"/>
<reference evidence="4 5" key="1">
    <citation type="submission" date="2015-05" db="EMBL/GenBank/DDBJ databases">
        <title>Genome sequences of Pluralibacter gergoviae.</title>
        <authorList>
            <person name="Greninger A.L."/>
            <person name="Miller S."/>
        </authorList>
    </citation>
    <scope>NUCLEOTIDE SEQUENCE [LARGE SCALE GENOMIC DNA]</scope>
    <source>
        <strain evidence="4 5">JS81F13</strain>
    </source>
</reference>
<sequence>MSGKQWTMWSITMTLDRNLHKRARKADINLSTTLAASLDAEVRQYEAKKWQAENRAAIEALNQFHDEHGCFSDDYRTF</sequence>
<dbReference type="KEGG" id="pge:LG71_05355"/>